<dbReference type="Gene3D" id="3.40.50.2300">
    <property type="match status" value="1"/>
</dbReference>
<dbReference type="InterPro" id="IPR046947">
    <property type="entry name" value="LytR-like"/>
</dbReference>
<dbReference type="InterPro" id="IPR007492">
    <property type="entry name" value="LytTR_DNA-bd_dom"/>
</dbReference>
<name>A0A4R5DC79_9BACT</name>
<gene>
    <name evidence="4" type="ORF">E0F88_28155</name>
</gene>
<dbReference type="EMBL" id="SMFL01000015">
    <property type="protein sequence ID" value="TDE10557.1"/>
    <property type="molecule type" value="Genomic_DNA"/>
</dbReference>
<evidence type="ECO:0000313" key="4">
    <source>
        <dbReference type="EMBL" id="TDE10557.1"/>
    </source>
</evidence>
<feature type="domain" description="Response regulatory" evidence="2">
    <location>
        <begin position="9"/>
        <end position="121"/>
    </location>
</feature>
<evidence type="ECO:0000259" key="2">
    <source>
        <dbReference type="PROSITE" id="PS50110"/>
    </source>
</evidence>
<sequence length="239" mass="27128">MQSTTTPVRFIAIDDNPLDLLAITEYAKAYPFLINCGTFSNALEGVEATGYIKPDLIFLDIEMPGSTGLELLRKIRADVPMAVFITSHAEFALEGFELSALDFVLKPLTEERFVQTARKIGEYAEMKAKSEAYEVLFEKDMLTIKEGYNQVRLSQKDIIYLEAMQDYTKIVTDKKNYITLSSLSFFMEQLSPDRFLRVHRSYAVSISRISELRISEIICSNTTIPVGKTYRSTVAKLKL</sequence>
<dbReference type="SMART" id="SM00850">
    <property type="entry name" value="LytTR"/>
    <property type="match status" value="1"/>
</dbReference>
<dbReference type="RefSeq" id="WP_131961679.1">
    <property type="nucleotide sequence ID" value="NZ_SMFL01000015.1"/>
</dbReference>
<dbReference type="PANTHER" id="PTHR37299:SF1">
    <property type="entry name" value="STAGE 0 SPORULATION PROTEIN A HOMOLOG"/>
    <property type="match status" value="1"/>
</dbReference>
<evidence type="ECO:0000256" key="1">
    <source>
        <dbReference type="PROSITE-ProRule" id="PRU00169"/>
    </source>
</evidence>
<reference evidence="4 5" key="1">
    <citation type="submission" date="2019-03" db="EMBL/GenBank/DDBJ databases">
        <title>Dyadobacter AR-3-6 sp. nov., isolated from arctic soil.</title>
        <authorList>
            <person name="Chaudhary D.K."/>
        </authorList>
    </citation>
    <scope>NUCLEOTIDE SEQUENCE [LARGE SCALE GENOMIC DNA]</scope>
    <source>
        <strain evidence="4 5">AR-3-6</strain>
    </source>
</reference>
<dbReference type="Pfam" id="PF04397">
    <property type="entry name" value="LytTR"/>
    <property type="match status" value="1"/>
</dbReference>
<organism evidence="4 5">
    <name type="scientific">Dyadobacter psychrotolerans</name>
    <dbReference type="NCBI Taxonomy" id="2541721"/>
    <lineage>
        <taxon>Bacteria</taxon>
        <taxon>Pseudomonadati</taxon>
        <taxon>Bacteroidota</taxon>
        <taxon>Cytophagia</taxon>
        <taxon>Cytophagales</taxon>
        <taxon>Spirosomataceae</taxon>
        <taxon>Dyadobacter</taxon>
    </lineage>
</organism>
<dbReference type="AlphaFoldDB" id="A0A4R5DC79"/>
<feature type="modified residue" description="4-aspartylphosphate" evidence="1">
    <location>
        <position position="60"/>
    </location>
</feature>
<evidence type="ECO:0000259" key="3">
    <source>
        <dbReference type="PROSITE" id="PS50930"/>
    </source>
</evidence>
<evidence type="ECO:0000313" key="5">
    <source>
        <dbReference type="Proteomes" id="UP000294850"/>
    </source>
</evidence>
<dbReference type="Proteomes" id="UP000294850">
    <property type="component" value="Unassembled WGS sequence"/>
</dbReference>
<dbReference type="InterPro" id="IPR001789">
    <property type="entry name" value="Sig_transdc_resp-reg_receiver"/>
</dbReference>
<dbReference type="SMART" id="SM00448">
    <property type="entry name" value="REC"/>
    <property type="match status" value="1"/>
</dbReference>
<dbReference type="PANTHER" id="PTHR37299">
    <property type="entry name" value="TRANSCRIPTIONAL REGULATOR-RELATED"/>
    <property type="match status" value="1"/>
</dbReference>
<keyword evidence="5" id="KW-1185">Reference proteome</keyword>
<dbReference type="PROSITE" id="PS50110">
    <property type="entry name" value="RESPONSE_REGULATORY"/>
    <property type="match status" value="1"/>
</dbReference>
<dbReference type="GO" id="GO:0000156">
    <property type="term" value="F:phosphorelay response regulator activity"/>
    <property type="evidence" value="ECO:0007669"/>
    <property type="project" value="InterPro"/>
</dbReference>
<dbReference type="PROSITE" id="PS50930">
    <property type="entry name" value="HTH_LYTTR"/>
    <property type="match status" value="1"/>
</dbReference>
<dbReference type="InterPro" id="IPR011006">
    <property type="entry name" value="CheY-like_superfamily"/>
</dbReference>
<dbReference type="OrthoDB" id="2168082at2"/>
<dbReference type="Gene3D" id="2.40.50.1020">
    <property type="entry name" value="LytTr DNA-binding domain"/>
    <property type="match status" value="1"/>
</dbReference>
<keyword evidence="1" id="KW-0597">Phosphoprotein</keyword>
<dbReference type="GO" id="GO:0003677">
    <property type="term" value="F:DNA binding"/>
    <property type="evidence" value="ECO:0007669"/>
    <property type="project" value="InterPro"/>
</dbReference>
<feature type="domain" description="HTH LytTR-type" evidence="3">
    <location>
        <begin position="142"/>
        <end position="239"/>
    </location>
</feature>
<protein>
    <submittedName>
        <fullName evidence="4">Response regulator transcription factor</fullName>
    </submittedName>
</protein>
<accession>A0A4R5DC79</accession>
<comment type="caution">
    <text evidence="4">The sequence shown here is derived from an EMBL/GenBank/DDBJ whole genome shotgun (WGS) entry which is preliminary data.</text>
</comment>
<dbReference type="SUPFAM" id="SSF52172">
    <property type="entry name" value="CheY-like"/>
    <property type="match status" value="1"/>
</dbReference>
<proteinExistence type="predicted"/>
<dbReference type="Pfam" id="PF00072">
    <property type="entry name" value="Response_reg"/>
    <property type="match status" value="1"/>
</dbReference>